<protein>
    <submittedName>
        <fullName evidence="1">Uncharacterized protein</fullName>
    </submittedName>
</protein>
<feature type="non-terminal residue" evidence="1">
    <location>
        <position position="86"/>
    </location>
</feature>
<evidence type="ECO:0000313" key="2">
    <source>
        <dbReference type="Proteomes" id="UP001516400"/>
    </source>
</evidence>
<keyword evidence="2" id="KW-1185">Reference proteome</keyword>
<dbReference type="EMBL" id="JABFTP020000185">
    <property type="protein sequence ID" value="KAL3287665.1"/>
    <property type="molecule type" value="Genomic_DNA"/>
</dbReference>
<organism evidence="1 2">
    <name type="scientific">Cryptolaemus montrouzieri</name>
    <dbReference type="NCBI Taxonomy" id="559131"/>
    <lineage>
        <taxon>Eukaryota</taxon>
        <taxon>Metazoa</taxon>
        <taxon>Ecdysozoa</taxon>
        <taxon>Arthropoda</taxon>
        <taxon>Hexapoda</taxon>
        <taxon>Insecta</taxon>
        <taxon>Pterygota</taxon>
        <taxon>Neoptera</taxon>
        <taxon>Endopterygota</taxon>
        <taxon>Coleoptera</taxon>
        <taxon>Polyphaga</taxon>
        <taxon>Cucujiformia</taxon>
        <taxon>Coccinelloidea</taxon>
        <taxon>Coccinellidae</taxon>
        <taxon>Scymninae</taxon>
        <taxon>Scymnini</taxon>
        <taxon>Cryptolaemus</taxon>
    </lineage>
</organism>
<comment type="caution">
    <text evidence="1">The sequence shown here is derived from an EMBL/GenBank/DDBJ whole genome shotgun (WGS) entry which is preliminary data.</text>
</comment>
<evidence type="ECO:0000313" key="1">
    <source>
        <dbReference type="EMBL" id="KAL3287665.1"/>
    </source>
</evidence>
<reference evidence="1 2" key="1">
    <citation type="journal article" date="2021" name="BMC Biol.">
        <title>Horizontally acquired antibacterial genes associated with adaptive radiation of ladybird beetles.</title>
        <authorList>
            <person name="Li H.S."/>
            <person name="Tang X.F."/>
            <person name="Huang Y.H."/>
            <person name="Xu Z.Y."/>
            <person name="Chen M.L."/>
            <person name="Du X.Y."/>
            <person name="Qiu B.Y."/>
            <person name="Chen P.T."/>
            <person name="Zhang W."/>
            <person name="Slipinski A."/>
            <person name="Escalona H.E."/>
            <person name="Waterhouse R.M."/>
            <person name="Zwick A."/>
            <person name="Pang H."/>
        </authorList>
    </citation>
    <scope>NUCLEOTIDE SEQUENCE [LARGE SCALE GENOMIC DNA]</scope>
    <source>
        <strain evidence="1">SYSU2018</strain>
    </source>
</reference>
<dbReference type="AlphaFoldDB" id="A0ABD2PA25"/>
<gene>
    <name evidence="1" type="ORF">HHI36_002132</name>
</gene>
<name>A0ABD2PA25_9CUCU</name>
<proteinExistence type="predicted"/>
<sequence>MKCFNYSFPLKRSIKLKKNKKVIRNPKLERHKNSVDAAETIHRVRKDKSSKDIYSILRKQYKMTVDSEVRREYLEKIESSTDPHKT</sequence>
<accession>A0ABD2PA25</accession>
<dbReference type="Proteomes" id="UP001516400">
    <property type="component" value="Unassembled WGS sequence"/>
</dbReference>